<evidence type="ECO:0000313" key="9">
    <source>
        <dbReference type="EMBL" id="RUP75259.1"/>
    </source>
</evidence>
<dbReference type="PANTHER" id="PTHR43829">
    <property type="entry name" value="AQUAPORIN OR AQUAGLYCEROPORIN RELATED"/>
    <property type="match status" value="1"/>
</dbReference>
<evidence type="ECO:0000313" key="10">
    <source>
        <dbReference type="Proteomes" id="UP000274545"/>
    </source>
</evidence>
<dbReference type="EMBL" id="RAHC01000024">
    <property type="protein sequence ID" value="RUP75259.1"/>
    <property type="molecule type" value="Genomic_DNA"/>
</dbReference>
<dbReference type="Gene3D" id="1.20.1080.10">
    <property type="entry name" value="Glycerol uptake facilitator protein"/>
    <property type="match status" value="1"/>
</dbReference>
<evidence type="ECO:0000256" key="5">
    <source>
        <dbReference type="ARBA" id="ARBA00022989"/>
    </source>
</evidence>
<dbReference type="GO" id="GO:0015254">
    <property type="term" value="F:glycerol channel activity"/>
    <property type="evidence" value="ECO:0007669"/>
    <property type="project" value="TreeGrafter"/>
</dbReference>
<comment type="similarity">
    <text evidence="2 7">Belongs to the MIP/aquaporin (TC 1.A.8) family.</text>
</comment>
<evidence type="ECO:0000256" key="3">
    <source>
        <dbReference type="ARBA" id="ARBA00022448"/>
    </source>
</evidence>
<reference evidence="9 10" key="1">
    <citation type="journal article" date="2019" name="Genome Biol. Evol.">
        <title>Toxin and genome evolution in a Drosophila defensive symbiosis.</title>
        <authorList>
            <person name="Ballinger M.J."/>
            <person name="Gawryluk R.M."/>
            <person name="Perlman S.J."/>
        </authorList>
    </citation>
    <scope>NUCLEOTIDE SEQUENCE [LARGE SCALE GENOMIC DNA]</scope>
    <source>
        <strain evidence="10">sNeo</strain>
    </source>
</reference>
<sequence>MANTQLFFQHFGLEMFGTMLLIILGNGVVANILLKNTKGNGQGFFAITAGWGFAVLVGAMASSALKGVAHLNPAVTFAMVVQQTWFINNGWFLLPALLLGQVAGALIGQIIVDIFYWKHIKDTVNDNPDFILAMHATGPTYRPAFFNFFAEFIGTFVLVAAILAIGKYETFSLGTWGPLFVGLTVFGIGISLGGTTGYAINPVRDLIPRIVHFVLPLKNKGNSDWSYSWIPVVAPTCAGLATGGIFLLF</sequence>
<evidence type="ECO:0000256" key="7">
    <source>
        <dbReference type="RuleBase" id="RU000477"/>
    </source>
</evidence>
<keyword evidence="4 7" id="KW-0812">Transmembrane</keyword>
<dbReference type="PANTHER" id="PTHR43829:SF9">
    <property type="entry name" value="AQUAPORIN-9"/>
    <property type="match status" value="1"/>
</dbReference>
<evidence type="ECO:0000256" key="4">
    <source>
        <dbReference type="ARBA" id="ARBA00022692"/>
    </source>
</evidence>
<dbReference type="InterPro" id="IPR023271">
    <property type="entry name" value="Aquaporin-like"/>
</dbReference>
<dbReference type="InterPro" id="IPR022357">
    <property type="entry name" value="MIP_CS"/>
</dbReference>
<feature type="transmembrane region" description="Helical" evidence="8">
    <location>
        <begin position="144"/>
        <end position="166"/>
    </location>
</feature>
<dbReference type="AlphaFoldDB" id="A0A433ELV3"/>
<feature type="transmembrane region" description="Helical" evidence="8">
    <location>
        <begin position="85"/>
        <end position="112"/>
    </location>
</feature>
<evidence type="ECO:0000256" key="2">
    <source>
        <dbReference type="ARBA" id="ARBA00006175"/>
    </source>
</evidence>
<keyword evidence="6 8" id="KW-0472">Membrane</keyword>
<comment type="subcellular location">
    <subcellularLocation>
        <location evidence="1">Membrane</location>
        <topology evidence="1">Multi-pass membrane protein</topology>
    </subcellularLocation>
</comment>
<accession>A0A433ELV3</accession>
<dbReference type="InterPro" id="IPR050363">
    <property type="entry name" value="MIP/Aquaporin"/>
</dbReference>
<feature type="transmembrane region" description="Helical" evidence="8">
    <location>
        <begin position="43"/>
        <end position="65"/>
    </location>
</feature>
<dbReference type="Pfam" id="PF00230">
    <property type="entry name" value="MIP"/>
    <property type="match status" value="1"/>
</dbReference>
<dbReference type="Proteomes" id="UP000274545">
    <property type="component" value="Unassembled WGS sequence"/>
</dbReference>
<keyword evidence="5 8" id="KW-1133">Transmembrane helix</keyword>
<proteinExistence type="inferred from homology"/>
<gene>
    <name evidence="9" type="ORF">D6D54_08815</name>
</gene>
<comment type="caution">
    <text evidence="9">The sequence shown here is derived from an EMBL/GenBank/DDBJ whole genome shotgun (WGS) entry which is preliminary data.</text>
</comment>
<evidence type="ECO:0000256" key="1">
    <source>
        <dbReference type="ARBA" id="ARBA00004141"/>
    </source>
</evidence>
<dbReference type="GO" id="GO:0005886">
    <property type="term" value="C:plasma membrane"/>
    <property type="evidence" value="ECO:0007669"/>
    <property type="project" value="TreeGrafter"/>
</dbReference>
<feature type="transmembrane region" description="Helical" evidence="8">
    <location>
        <begin position="178"/>
        <end position="200"/>
    </location>
</feature>
<dbReference type="RefSeq" id="WP_127093473.1">
    <property type="nucleotide sequence ID" value="NZ_CP093047.1"/>
</dbReference>
<dbReference type="SUPFAM" id="SSF81338">
    <property type="entry name" value="Aquaporin-like"/>
    <property type="match status" value="1"/>
</dbReference>
<dbReference type="PROSITE" id="PS00221">
    <property type="entry name" value="MIP"/>
    <property type="match status" value="1"/>
</dbReference>
<feature type="transmembrane region" description="Helical" evidence="8">
    <location>
        <begin position="227"/>
        <end position="248"/>
    </location>
</feature>
<feature type="transmembrane region" description="Helical" evidence="8">
    <location>
        <begin position="15"/>
        <end position="34"/>
    </location>
</feature>
<evidence type="ECO:0000256" key="6">
    <source>
        <dbReference type="ARBA" id="ARBA00023136"/>
    </source>
</evidence>
<organism evidence="9 10">
    <name type="scientific">Spiroplasma poulsonii</name>
    <dbReference type="NCBI Taxonomy" id="2138"/>
    <lineage>
        <taxon>Bacteria</taxon>
        <taxon>Bacillati</taxon>
        <taxon>Mycoplasmatota</taxon>
        <taxon>Mollicutes</taxon>
        <taxon>Entomoplasmatales</taxon>
        <taxon>Spiroplasmataceae</taxon>
        <taxon>Spiroplasma</taxon>
    </lineage>
</organism>
<protein>
    <submittedName>
        <fullName evidence="9">Aquaporin family protein</fullName>
    </submittedName>
</protein>
<keyword evidence="3 7" id="KW-0813">Transport</keyword>
<name>A0A433ELV3_9MOLU</name>
<evidence type="ECO:0000256" key="8">
    <source>
        <dbReference type="SAM" id="Phobius"/>
    </source>
</evidence>
<dbReference type="InterPro" id="IPR000425">
    <property type="entry name" value="MIP"/>
</dbReference>
<dbReference type="PRINTS" id="PR00783">
    <property type="entry name" value="MINTRINSICP"/>
</dbReference>